<evidence type="ECO:0000313" key="3">
    <source>
        <dbReference type="Proteomes" id="UP001305647"/>
    </source>
</evidence>
<sequence length="640" mass="70194">MDTDGQQEAESPMFEDFLDCDQLASDSDGDSSSSTSPSRSLKRLHIHVDMTDTPYLRPSAHHSERAPIDGLPICPGGAPTGTYTSPDLDPYSAVSGVSSFNYPAAADPSLLTPASSAGSPPLQHRQSAAKPMRGFHPSQPPALASQAPTPPDSSKMYGYGGYDVHSSQSPSPMTVNPAATEAGPYSMPPYMPHSSPGSHHPPSPSLELPPPPIDPYLGHYTVSGAADGEVTHQSLPEYHPYGVQVATAGSYLDHHQHHHHQQQQQQQNGPAGTPHMHHRMPSNGAAPVLSQPHPSQFRPQVAPHAGSIEDLRDPGLLLGHFPAHGALSPGRRPPPRKKPSYSRKPSRTPKATSHLGSDANGQLRLEDDGEELTLRDDAPEDDKYLFQLRKEFLSEKGKGMWEEMKAKYSEKHQGNWEKAALQMKVSRAVARYGVWPDKEIQRLREAFEYFEDMRYQFMIARMKEMGGCRVWDWKKPHVVAMLVKLGLEEETVNEKTGSRRRKQKAARRHGSPQVGGHAAVMGDWSNGLGVHPTFHGHAHAHQVAAHGMVPDDFAARAPSMSPKHEEDFINQVFAEVKAERSLSPDEGMDGLSYDSHGEPRRPLTASTRELNHHASARVAQQACNQMLQQPSSQIPDYGIQ</sequence>
<name>A0AAN6QDX8_9PEZI</name>
<dbReference type="EMBL" id="MU863625">
    <property type="protein sequence ID" value="KAK4105661.1"/>
    <property type="molecule type" value="Genomic_DNA"/>
</dbReference>
<comment type="caution">
    <text evidence="2">The sequence shown here is derived from an EMBL/GenBank/DDBJ whole genome shotgun (WGS) entry which is preliminary data.</text>
</comment>
<reference evidence="2" key="1">
    <citation type="journal article" date="2023" name="Mol. Phylogenet. Evol.">
        <title>Genome-scale phylogeny and comparative genomics of the fungal order Sordariales.</title>
        <authorList>
            <person name="Hensen N."/>
            <person name="Bonometti L."/>
            <person name="Westerberg I."/>
            <person name="Brannstrom I.O."/>
            <person name="Guillou S."/>
            <person name="Cros-Aarteil S."/>
            <person name="Calhoun S."/>
            <person name="Haridas S."/>
            <person name="Kuo A."/>
            <person name="Mondo S."/>
            <person name="Pangilinan J."/>
            <person name="Riley R."/>
            <person name="LaButti K."/>
            <person name="Andreopoulos B."/>
            <person name="Lipzen A."/>
            <person name="Chen C."/>
            <person name="Yan M."/>
            <person name="Daum C."/>
            <person name="Ng V."/>
            <person name="Clum A."/>
            <person name="Steindorff A."/>
            <person name="Ohm R.A."/>
            <person name="Martin F."/>
            <person name="Silar P."/>
            <person name="Natvig D.O."/>
            <person name="Lalanne C."/>
            <person name="Gautier V."/>
            <person name="Ament-Velasquez S.L."/>
            <person name="Kruys A."/>
            <person name="Hutchinson M.I."/>
            <person name="Powell A.J."/>
            <person name="Barry K."/>
            <person name="Miller A.N."/>
            <person name="Grigoriev I.V."/>
            <person name="Debuchy R."/>
            <person name="Gladieux P."/>
            <person name="Hiltunen Thoren M."/>
            <person name="Johannesson H."/>
        </authorList>
    </citation>
    <scope>NUCLEOTIDE SEQUENCE</scope>
    <source>
        <strain evidence="2">CBS 757.83</strain>
    </source>
</reference>
<feature type="compositionally biased region" description="Polar residues" evidence="1">
    <location>
        <begin position="165"/>
        <end position="174"/>
    </location>
</feature>
<proteinExistence type="predicted"/>
<protein>
    <submittedName>
        <fullName evidence="2">Uncharacterized protein</fullName>
    </submittedName>
</protein>
<reference evidence="2" key="2">
    <citation type="submission" date="2023-05" db="EMBL/GenBank/DDBJ databases">
        <authorList>
            <consortium name="Lawrence Berkeley National Laboratory"/>
            <person name="Steindorff A."/>
            <person name="Hensen N."/>
            <person name="Bonometti L."/>
            <person name="Westerberg I."/>
            <person name="Brannstrom I.O."/>
            <person name="Guillou S."/>
            <person name="Cros-Aarteil S."/>
            <person name="Calhoun S."/>
            <person name="Haridas S."/>
            <person name="Kuo A."/>
            <person name="Mondo S."/>
            <person name="Pangilinan J."/>
            <person name="Riley R."/>
            <person name="Labutti K."/>
            <person name="Andreopoulos B."/>
            <person name="Lipzen A."/>
            <person name="Chen C."/>
            <person name="Yanf M."/>
            <person name="Daum C."/>
            <person name="Ng V."/>
            <person name="Clum A."/>
            <person name="Ohm R."/>
            <person name="Martin F."/>
            <person name="Silar P."/>
            <person name="Natvig D."/>
            <person name="Lalanne C."/>
            <person name="Gautier V."/>
            <person name="Ament-Velasquez S.L."/>
            <person name="Kruys A."/>
            <person name="Hutchinson M.I."/>
            <person name="Powell A.J."/>
            <person name="Barry K."/>
            <person name="Miller A.N."/>
            <person name="Grigoriev I.V."/>
            <person name="Debuchy R."/>
            <person name="Gladieux P."/>
            <person name="Thoren M.H."/>
            <person name="Johannesson H."/>
        </authorList>
    </citation>
    <scope>NUCLEOTIDE SEQUENCE</scope>
    <source>
        <strain evidence="2">CBS 757.83</strain>
    </source>
</reference>
<feature type="compositionally biased region" description="Basic residues" evidence="1">
    <location>
        <begin position="498"/>
        <end position="510"/>
    </location>
</feature>
<feature type="region of interest" description="Disordered" evidence="1">
    <location>
        <begin position="1"/>
        <end position="85"/>
    </location>
</feature>
<feature type="compositionally biased region" description="Basic residues" evidence="1">
    <location>
        <begin position="333"/>
        <end position="347"/>
    </location>
</feature>
<evidence type="ECO:0000256" key="1">
    <source>
        <dbReference type="SAM" id="MobiDB-lite"/>
    </source>
</evidence>
<accession>A0AAN6QDX8</accession>
<feature type="region of interest" description="Disordered" evidence="1">
    <location>
        <begin position="581"/>
        <end position="603"/>
    </location>
</feature>
<evidence type="ECO:0000313" key="2">
    <source>
        <dbReference type="EMBL" id="KAK4105661.1"/>
    </source>
</evidence>
<feature type="region of interest" description="Disordered" evidence="1">
    <location>
        <begin position="253"/>
        <end position="374"/>
    </location>
</feature>
<dbReference type="AlphaFoldDB" id="A0AAN6QDX8"/>
<dbReference type="Proteomes" id="UP001305647">
    <property type="component" value="Unassembled WGS sequence"/>
</dbReference>
<keyword evidence="3" id="KW-1185">Reference proteome</keyword>
<feature type="compositionally biased region" description="Low complexity" evidence="1">
    <location>
        <begin position="30"/>
        <end position="39"/>
    </location>
</feature>
<feature type="compositionally biased region" description="Pro residues" evidence="1">
    <location>
        <begin position="199"/>
        <end position="210"/>
    </location>
</feature>
<gene>
    <name evidence="2" type="ORF">N658DRAFT_417391</name>
</gene>
<organism evidence="2 3">
    <name type="scientific">Parathielavia hyrcaniae</name>
    <dbReference type="NCBI Taxonomy" id="113614"/>
    <lineage>
        <taxon>Eukaryota</taxon>
        <taxon>Fungi</taxon>
        <taxon>Dikarya</taxon>
        <taxon>Ascomycota</taxon>
        <taxon>Pezizomycotina</taxon>
        <taxon>Sordariomycetes</taxon>
        <taxon>Sordariomycetidae</taxon>
        <taxon>Sordariales</taxon>
        <taxon>Chaetomiaceae</taxon>
        <taxon>Parathielavia</taxon>
    </lineage>
</organism>
<feature type="region of interest" description="Disordered" evidence="1">
    <location>
        <begin position="111"/>
        <end position="210"/>
    </location>
</feature>
<feature type="region of interest" description="Disordered" evidence="1">
    <location>
        <begin position="493"/>
        <end position="516"/>
    </location>
</feature>